<dbReference type="GO" id="GO:0005886">
    <property type="term" value="C:plasma membrane"/>
    <property type="evidence" value="ECO:0007669"/>
    <property type="project" value="UniProtKB-SubCell"/>
</dbReference>
<dbReference type="InterPro" id="IPR023298">
    <property type="entry name" value="ATPase_P-typ_TM_dom_sf"/>
</dbReference>
<evidence type="ECO:0000256" key="3">
    <source>
        <dbReference type="ARBA" id="ARBA00022475"/>
    </source>
</evidence>
<dbReference type="InterPro" id="IPR001757">
    <property type="entry name" value="P_typ_ATPase"/>
</dbReference>
<protein>
    <submittedName>
        <fullName evidence="14">Carbonate dehydratase</fullName>
    </submittedName>
</protein>
<dbReference type="GO" id="GO:0006883">
    <property type="term" value="P:intracellular sodium ion homeostasis"/>
    <property type="evidence" value="ECO:0007669"/>
    <property type="project" value="TreeGrafter"/>
</dbReference>
<keyword evidence="8" id="KW-1278">Translocase</keyword>
<keyword evidence="4 12" id="KW-0812">Transmembrane</keyword>
<feature type="region of interest" description="Disordered" evidence="11">
    <location>
        <begin position="1"/>
        <end position="29"/>
    </location>
</feature>
<feature type="compositionally biased region" description="Basic and acidic residues" evidence="11">
    <location>
        <begin position="16"/>
        <end position="29"/>
    </location>
</feature>
<evidence type="ECO:0000256" key="6">
    <source>
        <dbReference type="ARBA" id="ARBA00022741"/>
    </source>
</evidence>
<dbReference type="GO" id="GO:0016887">
    <property type="term" value="F:ATP hydrolysis activity"/>
    <property type="evidence" value="ECO:0007669"/>
    <property type="project" value="InterPro"/>
</dbReference>
<keyword evidence="5" id="KW-0479">Metal-binding</keyword>
<dbReference type="SUPFAM" id="SSF81660">
    <property type="entry name" value="Metal cation-transporting ATPase, ATP-binding domain N"/>
    <property type="match status" value="1"/>
</dbReference>
<evidence type="ECO:0000256" key="9">
    <source>
        <dbReference type="ARBA" id="ARBA00022989"/>
    </source>
</evidence>
<dbReference type="InterPro" id="IPR044492">
    <property type="entry name" value="P_typ_ATPase_HD_dom"/>
</dbReference>
<feature type="transmembrane region" description="Helical" evidence="12">
    <location>
        <begin position="252"/>
        <end position="271"/>
    </location>
</feature>
<dbReference type="PRINTS" id="PR00119">
    <property type="entry name" value="CATATPASE"/>
</dbReference>
<dbReference type="Gene3D" id="1.20.1110.10">
    <property type="entry name" value="Calcium-transporting ATPase, transmembrane domain"/>
    <property type="match status" value="1"/>
</dbReference>
<dbReference type="FunFam" id="3.40.50.1000:FF:000001">
    <property type="entry name" value="Phospholipid-transporting ATPase IC"/>
    <property type="match status" value="1"/>
</dbReference>
<evidence type="ECO:0000256" key="10">
    <source>
        <dbReference type="ARBA" id="ARBA00023136"/>
    </source>
</evidence>
<evidence type="ECO:0000256" key="11">
    <source>
        <dbReference type="SAM" id="MobiDB-lite"/>
    </source>
</evidence>
<dbReference type="Gene3D" id="2.70.150.10">
    <property type="entry name" value="Calcium-transporting ATPase, cytoplasmic transduction domain A"/>
    <property type="match status" value="1"/>
</dbReference>
<dbReference type="Pfam" id="PF08282">
    <property type="entry name" value="Hydrolase_3"/>
    <property type="match status" value="1"/>
</dbReference>
<feature type="transmembrane region" description="Helical" evidence="12">
    <location>
        <begin position="697"/>
        <end position="718"/>
    </location>
</feature>
<reference evidence="14 15" key="1">
    <citation type="submission" date="2014-12" db="EMBL/GenBank/DDBJ databases">
        <title>Genomes of Geoalkalibacter ferrihydriticus and Geoalkalibacter subterraneus, two haloalkaliphilic metal-reducing members of the Geobacteraceae.</title>
        <authorList>
            <person name="Badalamenti J.P."/>
            <person name="Torres C.I."/>
            <person name="Krajmalnik-Brown R."/>
            <person name="Bond D.R."/>
        </authorList>
    </citation>
    <scope>NUCLEOTIDE SEQUENCE [LARGE SCALE GENOMIC DNA]</scope>
    <source>
        <strain evidence="14 15">DSM 17813</strain>
    </source>
</reference>
<dbReference type="SMART" id="SM00831">
    <property type="entry name" value="Cation_ATPase_N"/>
    <property type="match status" value="1"/>
</dbReference>
<dbReference type="Pfam" id="PF00690">
    <property type="entry name" value="Cation_ATPase_N"/>
    <property type="match status" value="1"/>
</dbReference>
<feature type="transmembrane region" description="Helical" evidence="12">
    <location>
        <begin position="770"/>
        <end position="790"/>
    </location>
</feature>
<evidence type="ECO:0000256" key="8">
    <source>
        <dbReference type="ARBA" id="ARBA00022967"/>
    </source>
</evidence>
<proteinExistence type="inferred from homology"/>
<dbReference type="GO" id="GO:0005524">
    <property type="term" value="F:ATP binding"/>
    <property type="evidence" value="ECO:0007669"/>
    <property type="project" value="UniProtKB-KW"/>
</dbReference>
<feature type="compositionally biased region" description="Polar residues" evidence="11">
    <location>
        <begin position="1"/>
        <end position="10"/>
    </location>
</feature>
<evidence type="ECO:0000256" key="2">
    <source>
        <dbReference type="ARBA" id="ARBA00005675"/>
    </source>
</evidence>
<keyword evidence="9 12" id="KW-1133">Transmembrane helix</keyword>
<evidence type="ECO:0000256" key="5">
    <source>
        <dbReference type="ARBA" id="ARBA00022723"/>
    </source>
</evidence>
<organism evidence="14 15">
    <name type="scientific">Geoalkalibacter ferrihydriticus DSM 17813</name>
    <dbReference type="NCBI Taxonomy" id="1121915"/>
    <lineage>
        <taxon>Bacteria</taxon>
        <taxon>Pseudomonadati</taxon>
        <taxon>Thermodesulfobacteriota</taxon>
        <taxon>Desulfuromonadia</taxon>
        <taxon>Desulfuromonadales</taxon>
        <taxon>Geoalkalibacteraceae</taxon>
        <taxon>Geoalkalibacter</taxon>
    </lineage>
</organism>
<dbReference type="InterPro" id="IPR018303">
    <property type="entry name" value="ATPase_P-typ_P_site"/>
</dbReference>
<dbReference type="RefSeq" id="WP_040096862.1">
    <property type="nucleotide sequence ID" value="NZ_JWJD01000001.1"/>
</dbReference>
<feature type="transmembrane region" description="Helical" evidence="12">
    <location>
        <begin position="871"/>
        <end position="890"/>
    </location>
</feature>
<evidence type="ECO:0000259" key="13">
    <source>
        <dbReference type="SMART" id="SM00831"/>
    </source>
</evidence>
<dbReference type="Pfam" id="PF13246">
    <property type="entry name" value="Cation_ATPase"/>
    <property type="match status" value="1"/>
</dbReference>
<dbReference type="Proteomes" id="UP000035068">
    <property type="component" value="Unassembled WGS sequence"/>
</dbReference>
<dbReference type="EMBL" id="JWJD01000001">
    <property type="protein sequence ID" value="KIH78083.1"/>
    <property type="molecule type" value="Genomic_DNA"/>
</dbReference>
<keyword evidence="6" id="KW-0547">Nucleotide-binding</keyword>
<feature type="transmembrane region" description="Helical" evidence="12">
    <location>
        <begin position="64"/>
        <end position="83"/>
    </location>
</feature>
<sequence length="909" mass="98635">MSDSLQTPPKTSWHGLSEEETLKNLDSRSEGLSEAQAAERLARFGPNRLPPPKRASALRRFFEHFRNVLIYVLLAAAVVTALLGHWIDFAVILAVVVVNALIGFVQEGKAEKALESISKMLSVDAMVWRDGSRRQIPAEELVPGDVVFLQSGDKVPADLRLLSIKDLHVDEAMLTGESLPVGKATAQIAETATVGDRFNMAFSGTMITAGQGTGVVVATGQATELGRISEMLTDVQTLTTPLLRKIGEFAKILSIGIILLAAGTFAFGFLARDYSLSEMFLAAVGLVVAAIPEGLPAIITITLAIGVQRMAQRKSIIRRLPAVETLGAVTVICSDKTGTLTRSEMTTQAVVTATNQFEISGVGYDPHGVLSLGGEEVNLNEHPSLEEIGRAALLCNDSAVIQKDAQWLVEGDPTEGALVVMARKMGLDPALENKRWPRDDVIPFESQHRFMATLHHDHAGHGFIYLKGAPERVLQMCTRQRSKGEDMPLNRAYWLEQMEALAARGMRVLAVASRPFSDEVRQLKVDEVSTGMSLLGLLGIIDPPRPEAIEAVRQCRNAGIRVKMITGDHIITAAAIAQQMGIGDGKRAIAGAELEGMDAEALRAVVRDVDVFARAAPEHKLRLVEALQANGEVTAMTGDGVNDAPALKRSNVGVAMGIKGTEVSKEAAEMVLLDDNFASIAHAVEEGRTVYDNIKKAILFILPTNGAEALIILVAIALGRTLPITPVQILWINMITAVTLALALAFEPAESNVMSRPPRPPQEPILGGFLLWRISYVSLILVIGTFGLFLWERAQGMDIERARTVAVNTLVFFEVFYLINSRYLHDSVVNREGLFGNRYVLWAIGVVIVFQLLFTYAGPMQVLFGTAAIDLFTWGLIILVAFSVFVLVELEKALYRAFSKKSTKSTDAA</sequence>
<dbReference type="Pfam" id="PF00122">
    <property type="entry name" value="E1-E2_ATPase"/>
    <property type="match status" value="1"/>
</dbReference>
<dbReference type="PRINTS" id="PR00120">
    <property type="entry name" value="HATPASE"/>
</dbReference>
<gene>
    <name evidence="14" type="ORF">GFER_05725</name>
</gene>
<dbReference type="InterPro" id="IPR036412">
    <property type="entry name" value="HAD-like_sf"/>
</dbReference>
<dbReference type="CDD" id="cd02080">
    <property type="entry name" value="P-type_ATPase_cation"/>
    <property type="match status" value="1"/>
</dbReference>
<keyword evidence="7" id="KW-0067">ATP-binding</keyword>
<dbReference type="SFLD" id="SFLDF00027">
    <property type="entry name" value="p-type_atpase"/>
    <property type="match status" value="1"/>
</dbReference>
<dbReference type="PANTHER" id="PTHR43294:SF21">
    <property type="entry name" value="CATION TRANSPORTING ATPASE"/>
    <property type="match status" value="1"/>
</dbReference>
<dbReference type="GO" id="GO:0005391">
    <property type="term" value="F:P-type sodium:potassium-exchanging transporter activity"/>
    <property type="evidence" value="ECO:0007669"/>
    <property type="project" value="TreeGrafter"/>
</dbReference>
<feature type="transmembrane region" description="Helical" evidence="12">
    <location>
        <begin position="839"/>
        <end position="859"/>
    </location>
</feature>
<evidence type="ECO:0000256" key="4">
    <source>
        <dbReference type="ARBA" id="ARBA00022692"/>
    </source>
</evidence>
<feature type="transmembrane region" description="Helical" evidence="12">
    <location>
        <begin position="802"/>
        <end position="819"/>
    </location>
</feature>
<dbReference type="PROSITE" id="PS00154">
    <property type="entry name" value="ATPASE_E1_E2"/>
    <property type="match status" value="1"/>
</dbReference>
<accession>A0A0C2EHD5</accession>
<keyword evidence="3" id="KW-1003">Cell membrane</keyword>
<dbReference type="SUPFAM" id="SSF81653">
    <property type="entry name" value="Calcium ATPase, transduction domain A"/>
    <property type="match status" value="1"/>
</dbReference>
<dbReference type="AlphaFoldDB" id="A0A0C2EHD5"/>
<evidence type="ECO:0000256" key="1">
    <source>
        <dbReference type="ARBA" id="ARBA00004651"/>
    </source>
</evidence>
<dbReference type="InterPro" id="IPR006068">
    <property type="entry name" value="ATPase_P-typ_cation-transptr_C"/>
</dbReference>
<comment type="caution">
    <text evidence="14">The sequence shown here is derived from an EMBL/GenBank/DDBJ whole genome shotgun (WGS) entry which is preliminary data.</text>
</comment>
<dbReference type="InterPro" id="IPR023214">
    <property type="entry name" value="HAD_sf"/>
</dbReference>
<evidence type="ECO:0000313" key="14">
    <source>
        <dbReference type="EMBL" id="KIH78083.1"/>
    </source>
</evidence>
<feature type="transmembrane region" description="Helical" evidence="12">
    <location>
        <begin position="283"/>
        <end position="307"/>
    </location>
</feature>
<feature type="transmembrane region" description="Helical" evidence="12">
    <location>
        <begin position="730"/>
        <end position="749"/>
    </location>
</feature>
<comment type="subcellular location">
    <subcellularLocation>
        <location evidence="1">Cell membrane</location>
        <topology evidence="1">Multi-pass membrane protein</topology>
    </subcellularLocation>
</comment>
<evidence type="ECO:0000256" key="12">
    <source>
        <dbReference type="SAM" id="Phobius"/>
    </source>
</evidence>
<dbReference type="PANTHER" id="PTHR43294">
    <property type="entry name" value="SODIUM/POTASSIUM-TRANSPORTING ATPASE SUBUNIT ALPHA"/>
    <property type="match status" value="1"/>
</dbReference>
<dbReference type="GO" id="GO:0046872">
    <property type="term" value="F:metal ion binding"/>
    <property type="evidence" value="ECO:0007669"/>
    <property type="project" value="UniProtKB-KW"/>
</dbReference>
<dbReference type="FunFam" id="3.40.50.1000:FF:000028">
    <property type="entry name" value="Calcium-transporting P-type ATPase, putative"/>
    <property type="match status" value="1"/>
</dbReference>
<dbReference type="GO" id="GO:1990573">
    <property type="term" value="P:potassium ion import across plasma membrane"/>
    <property type="evidence" value="ECO:0007669"/>
    <property type="project" value="TreeGrafter"/>
</dbReference>
<dbReference type="FunFam" id="2.70.150.10:FF:000016">
    <property type="entry name" value="Calcium-transporting P-type ATPase putative"/>
    <property type="match status" value="1"/>
</dbReference>
<keyword evidence="15" id="KW-1185">Reference proteome</keyword>
<feature type="domain" description="Cation-transporting P-type ATPase N-terminal" evidence="13">
    <location>
        <begin position="12"/>
        <end position="85"/>
    </location>
</feature>
<keyword evidence="10 12" id="KW-0472">Membrane</keyword>
<dbReference type="Gene3D" id="3.40.50.1000">
    <property type="entry name" value="HAD superfamily/HAD-like"/>
    <property type="match status" value="1"/>
</dbReference>
<dbReference type="SFLD" id="SFLDG00002">
    <property type="entry name" value="C1.7:_P-type_atpase_like"/>
    <property type="match status" value="1"/>
</dbReference>
<dbReference type="Pfam" id="PF00689">
    <property type="entry name" value="Cation_ATPase_C"/>
    <property type="match status" value="1"/>
</dbReference>
<dbReference type="InterPro" id="IPR050510">
    <property type="entry name" value="Cation_transp_ATPase_P-type"/>
</dbReference>
<dbReference type="SUPFAM" id="SSF56784">
    <property type="entry name" value="HAD-like"/>
    <property type="match status" value="1"/>
</dbReference>
<comment type="similarity">
    <text evidence="2">Belongs to the cation transport ATPase (P-type) (TC 3.A.3) family. Type IIA subfamily.</text>
</comment>
<feature type="transmembrane region" description="Helical" evidence="12">
    <location>
        <begin position="89"/>
        <end position="105"/>
    </location>
</feature>
<dbReference type="SFLD" id="SFLDS00003">
    <property type="entry name" value="Haloacid_Dehalogenase"/>
    <property type="match status" value="1"/>
</dbReference>
<dbReference type="Gene3D" id="3.40.1110.10">
    <property type="entry name" value="Calcium-transporting ATPase, cytoplasmic domain N"/>
    <property type="match status" value="1"/>
</dbReference>
<dbReference type="InterPro" id="IPR059000">
    <property type="entry name" value="ATPase_P-type_domA"/>
</dbReference>
<dbReference type="InterPro" id="IPR023299">
    <property type="entry name" value="ATPase_P-typ_cyto_dom_N"/>
</dbReference>
<evidence type="ECO:0000256" key="7">
    <source>
        <dbReference type="ARBA" id="ARBA00022840"/>
    </source>
</evidence>
<dbReference type="SUPFAM" id="SSF81665">
    <property type="entry name" value="Calcium ATPase, transmembrane domain M"/>
    <property type="match status" value="1"/>
</dbReference>
<evidence type="ECO:0000313" key="15">
    <source>
        <dbReference type="Proteomes" id="UP000035068"/>
    </source>
</evidence>
<dbReference type="NCBIfam" id="TIGR01494">
    <property type="entry name" value="ATPase_P-type"/>
    <property type="match status" value="3"/>
</dbReference>
<name>A0A0C2EHD5_9BACT</name>
<dbReference type="InterPro" id="IPR008250">
    <property type="entry name" value="ATPase_P-typ_transduc_dom_A_sf"/>
</dbReference>
<dbReference type="GO" id="GO:0030007">
    <property type="term" value="P:intracellular potassium ion homeostasis"/>
    <property type="evidence" value="ECO:0007669"/>
    <property type="project" value="TreeGrafter"/>
</dbReference>
<dbReference type="GO" id="GO:1902600">
    <property type="term" value="P:proton transmembrane transport"/>
    <property type="evidence" value="ECO:0007669"/>
    <property type="project" value="TreeGrafter"/>
</dbReference>
<dbReference type="InterPro" id="IPR004014">
    <property type="entry name" value="ATPase_P-typ_cation-transptr_N"/>
</dbReference>
<dbReference type="GO" id="GO:0036376">
    <property type="term" value="P:sodium ion export across plasma membrane"/>
    <property type="evidence" value="ECO:0007669"/>
    <property type="project" value="TreeGrafter"/>
</dbReference>